<dbReference type="Pfam" id="PF03372">
    <property type="entry name" value="Exo_endo_phos"/>
    <property type="match status" value="1"/>
</dbReference>
<name>A0A1C4H7Q8_9BIFI</name>
<dbReference type="SUPFAM" id="SSF56219">
    <property type="entry name" value="DNase I-like"/>
    <property type="match status" value="1"/>
</dbReference>
<feature type="transmembrane region" description="Helical" evidence="1">
    <location>
        <begin position="48"/>
        <end position="76"/>
    </location>
</feature>
<evidence type="ECO:0000259" key="2">
    <source>
        <dbReference type="Pfam" id="PF03372"/>
    </source>
</evidence>
<keyword evidence="1" id="KW-1133">Transmembrane helix</keyword>
<reference evidence="4" key="1">
    <citation type="submission" date="2016-08" db="EMBL/GenBank/DDBJ databases">
        <authorList>
            <person name="Varghese N."/>
            <person name="Submissions Spin"/>
        </authorList>
    </citation>
    <scope>NUCLEOTIDE SEQUENCE [LARGE SCALE GENOMIC DNA]</scope>
    <source>
        <strain evidence="4">R-52791</strain>
    </source>
</reference>
<proteinExistence type="predicted"/>
<dbReference type="GO" id="GO:0004527">
    <property type="term" value="F:exonuclease activity"/>
    <property type="evidence" value="ECO:0007669"/>
    <property type="project" value="UniProtKB-KW"/>
</dbReference>
<dbReference type="Proteomes" id="UP000242610">
    <property type="component" value="Unassembled WGS sequence"/>
</dbReference>
<sequence>MLLISLGFIALWWMLRFLPAGADGHGPLPYLIAFVRFLWIPTGLVLSAAILAHQWAAAVIAAVLTAFIGFFASPWYRSMRNRKGLRNRQGNATNIDQNKPSHTVMTLNCRYGSADPQAIIEAVRDNDVSVLALQELTTNLVNALDDAGLASTLPYRQLGEPTENDNGGFNGLWLRSMPESMGDSNVDIAAANIPRTVVENTAMYSAHTKSPMRSCSEWSQGVINLADTYPTSDGSGPCQAVIMGDLNSNLDHPSFRSLIDAGYRDITLSVTHAEAASFPRWLTWPRLELDHILVTPGISAENIHTLTIPETDHLALLAELKLSKN</sequence>
<dbReference type="AlphaFoldDB" id="A0A1C4H7Q8"/>
<keyword evidence="1" id="KW-0812">Transmembrane</keyword>
<keyword evidence="1" id="KW-0472">Membrane</keyword>
<keyword evidence="3" id="KW-0255">Endonuclease</keyword>
<evidence type="ECO:0000313" key="3">
    <source>
        <dbReference type="EMBL" id="SCC80698.1"/>
    </source>
</evidence>
<accession>A0A1C4H7Q8</accession>
<organism evidence="3 4">
    <name type="scientific">Bifidobacterium commune</name>
    <dbReference type="NCBI Taxonomy" id="1505727"/>
    <lineage>
        <taxon>Bacteria</taxon>
        <taxon>Bacillati</taxon>
        <taxon>Actinomycetota</taxon>
        <taxon>Actinomycetes</taxon>
        <taxon>Bifidobacteriales</taxon>
        <taxon>Bifidobacteriaceae</taxon>
        <taxon>Bifidobacterium</taxon>
    </lineage>
</organism>
<dbReference type="EMBL" id="FMBL01000003">
    <property type="protein sequence ID" value="SCC80698.1"/>
    <property type="molecule type" value="Genomic_DNA"/>
</dbReference>
<keyword evidence="3" id="KW-0378">Hydrolase</keyword>
<evidence type="ECO:0000256" key="1">
    <source>
        <dbReference type="SAM" id="Phobius"/>
    </source>
</evidence>
<feature type="domain" description="Endonuclease/exonuclease/phosphatase" evidence="2">
    <location>
        <begin position="105"/>
        <end position="313"/>
    </location>
</feature>
<dbReference type="Gene3D" id="3.60.10.10">
    <property type="entry name" value="Endonuclease/exonuclease/phosphatase"/>
    <property type="match status" value="1"/>
</dbReference>
<dbReference type="STRING" id="1505727.GA0061077_1320"/>
<dbReference type="InterPro" id="IPR005135">
    <property type="entry name" value="Endo/exonuclease/phosphatase"/>
</dbReference>
<keyword evidence="3" id="KW-0540">Nuclease</keyword>
<protein>
    <submittedName>
        <fullName evidence="3">Metal-dependent hydrolase, endonuclease/exonuclease/phosphatase family</fullName>
    </submittedName>
</protein>
<dbReference type="InterPro" id="IPR036691">
    <property type="entry name" value="Endo/exonu/phosph_ase_sf"/>
</dbReference>
<evidence type="ECO:0000313" key="4">
    <source>
        <dbReference type="Proteomes" id="UP000242610"/>
    </source>
</evidence>
<keyword evidence="4" id="KW-1185">Reference proteome</keyword>
<keyword evidence="3" id="KW-0269">Exonuclease</keyword>
<dbReference type="GO" id="GO:0004519">
    <property type="term" value="F:endonuclease activity"/>
    <property type="evidence" value="ECO:0007669"/>
    <property type="project" value="UniProtKB-KW"/>
</dbReference>
<gene>
    <name evidence="3" type="ORF">GA0061077_1320</name>
</gene>